<feature type="compositionally biased region" description="Polar residues" evidence="1">
    <location>
        <begin position="23"/>
        <end position="44"/>
    </location>
</feature>
<organism evidence="2 3">
    <name type="scientific">Dendrobium thyrsiflorum</name>
    <name type="common">Pinecone-like raceme dendrobium</name>
    <name type="synonym">Orchid</name>
    <dbReference type="NCBI Taxonomy" id="117978"/>
    <lineage>
        <taxon>Eukaryota</taxon>
        <taxon>Viridiplantae</taxon>
        <taxon>Streptophyta</taxon>
        <taxon>Embryophyta</taxon>
        <taxon>Tracheophyta</taxon>
        <taxon>Spermatophyta</taxon>
        <taxon>Magnoliopsida</taxon>
        <taxon>Liliopsida</taxon>
        <taxon>Asparagales</taxon>
        <taxon>Orchidaceae</taxon>
        <taxon>Epidendroideae</taxon>
        <taxon>Malaxideae</taxon>
        <taxon>Dendrobiinae</taxon>
        <taxon>Dendrobium</taxon>
    </lineage>
</organism>
<gene>
    <name evidence="2" type="ORF">M5K25_023335</name>
</gene>
<keyword evidence="3" id="KW-1185">Reference proteome</keyword>
<evidence type="ECO:0000313" key="2">
    <source>
        <dbReference type="EMBL" id="KAL0908826.1"/>
    </source>
</evidence>
<feature type="compositionally biased region" description="Low complexity" evidence="1">
    <location>
        <begin position="45"/>
        <end position="58"/>
    </location>
</feature>
<accession>A0ABD0UEW8</accession>
<comment type="caution">
    <text evidence="2">The sequence shown here is derived from an EMBL/GenBank/DDBJ whole genome shotgun (WGS) entry which is preliminary data.</text>
</comment>
<protein>
    <submittedName>
        <fullName evidence="2">Uncharacterized protein</fullName>
    </submittedName>
</protein>
<evidence type="ECO:0000313" key="3">
    <source>
        <dbReference type="Proteomes" id="UP001552299"/>
    </source>
</evidence>
<name>A0ABD0UEW8_DENTH</name>
<feature type="compositionally biased region" description="Low complexity" evidence="1">
    <location>
        <begin position="1"/>
        <end position="15"/>
    </location>
</feature>
<proteinExistence type="predicted"/>
<dbReference type="AlphaFoldDB" id="A0ABD0UEW8"/>
<dbReference type="EMBL" id="JANQDX010000017">
    <property type="protein sequence ID" value="KAL0908826.1"/>
    <property type="molecule type" value="Genomic_DNA"/>
</dbReference>
<feature type="region of interest" description="Disordered" evidence="1">
    <location>
        <begin position="1"/>
        <end position="65"/>
    </location>
</feature>
<reference evidence="2 3" key="1">
    <citation type="journal article" date="2024" name="Plant Biotechnol. J.">
        <title>Dendrobium thyrsiflorum genome and its molecular insights into genes involved in important horticultural traits.</title>
        <authorList>
            <person name="Chen B."/>
            <person name="Wang J.Y."/>
            <person name="Zheng P.J."/>
            <person name="Li K.L."/>
            <person name="Liang Y.M."/>
            <person name="Chen X.F."/>
            <person name="Zhang C."/>
            <person name="Zhao X."/>
            <person name="He X."/>
            <person name="Zhang G.Q."/>
            <person name="Liu Z.J."/>
            <person name="Xu Q."/>
        </authorList>
    </citation>
    <scope>NUCLEOTIDE SEQUENCE [LARGE SCALE GENOMIC DNA]</scope>
    <source>
        <strain evidence="2">GZMU011</strain>
    </source>
</reference>
<sequence>MDNASSSSPSPSVRSPRSKYTPYAQNTSQQPNATGSTPHNSPITPHSSPKSNSPASSSSGGGSVIVYGSERSEEWGSSDSAEHEAFESFLRKNRCMRYYLEWNMCVDQAIRNGQDHRIHCCRLSKVLRNCVRLA</sequence>
<dbReference type="Proteomes" id="UP001552299">
    <property type="component" value="Unassembled WGS sequence"/>
</dbReference>
<evidence type="ECO:0000256" key="1">
    <source>
        <dbReference type="SAM" id="MobiDB-lite"/>
    </source>
</evidence>